<name>A0AAV7W1Y8_PLEWA</name>
<gene>
    <name evidence="2" type="ORF">NDU88_002270</name>
</gene>
<dbReference type="InterPro" id="IPR019351">
    <property type="entry name" value="DUF2039"/>
</dbReference>
<proteinExistence type="predicted"/>
<dbReference type="PANTHER" id="PTHR22876">
    <property type="entry name" value="ZGC:101016"/>
    <property type="match status" value="1"/>
</dbReference>
<evidence type="ECO:0000256" key="1">
    <source>
        <dbReference type="SAM" id="MobiDB-lite"/>
    </source>
</evidence>
<feature type="region of interest" description="Disordered" evidence="1">
    <location>
        <begin position="1"/>
        <end position="26"/>
    </location>
</feature>
<dbReference type="AlphaFoldDB" id="A0AAV7W1Y8"/>
<dbReference type="Pfam" id="PF10217">
    <property type="entry name" value="DUF2039"/>
    <property type="match status" value="1"/>
</dbReference>
<dbReference type="Proteomes" id="UP001066276">
    <property type="component" value="Chromosome 1_2"/>
</dbReference>
<evidence type="ECO:0000313" key="2">
    <source>
        <dbReference type="EMBL" id="KAJ1206877.1"/>
    </source>
</evidence>
<dbReference type="EMBL" id="JANPWB010000002">
    <property type="protein sequence ID" value="KAJ1206877.1"/>
    <property type="molecule type" value="Genomic_DNA"/>
</dbReference>
<comment type="caution">
    <text evidence="2">The sequence shown here is derived from an EMBL/GenBank/DDBJ whole genome shotgun (WGS) entry which is preliminary data.</text>
</comment>
<accession>A0AAV7W1Y8</accession>
<reference evidence="2" key="1">
    <citation type="journal article" date="2022" name="bioRxiv">
        <title>Sequencing and chromosome-scale assembly of the giantPleurodeles waltlgenome.</title>
        <authorList>
            <person name="Brown T."/>
            <person name="Elewa A."/>
            <person name="Iarovenko S."/>
            <person name="Subramanian E."/>
            <person name="Araus A.J."/>
            <person name="Petzold A."/>
            <person name="Susuki M."/>
            <person name="Suzuki K.-i.T."/>
            <person name="Hayashi T."/>
            <person name="Toyoda A."/>
            <person name="Oliveira C."/>
            <person name="Osipova E."/>
            <person name="Leigh N.D."/>
            <person name="Simon A."/>
            <person name="Yun M.H."/>
        </authorList>
    </citation>
    <scope>NUCLEOTIDE SEQUENCE</scope>
    <source>
        <strain evidence="2">20211129_DDA</strain>
        <tissue evidence="2">Liver</tissue>
    </source>
</reference>
<sequence length="70" mass="8389">MSSQRGNVSRTRPQRHQNETVFKNNKFDTSSLTKKLNTKVHEAVCQHCKEVLEWRVKYKKFKALTQPKKW</sequence>
<organism evidence="2 3">
    <name type="scientific">Pleurodeles waltl</name>
    <name type="common">Iberian ribbed newt</name>
    <dbReference type="NCBI Taxonomy" id="8319"/>
    <lineage>
        <taxon>Eukaryota</taxon>
        <taxon>Metazoa</taxon>
        <taxon>Chordata</taxon>
        <taxon>Craniata</taxon>
        <taxon>Vertebrata</taxon>
        <taxon>Euteleostomi</taxon>
        <taxon>Amphibia</taxon>
        <taxon>Batrachia</taxon>
        <taxon>Caudata</taxon>
        <taxon>Salamandroidea</taxon>
        <taxon>Salamandridae</taxon>
        <taxon>Pleurodelinae</taxon>
        <taxon>Pleurodeles</taxon>
    </lineage>
</organism>
<keyword evidence="3" id="KW-1185">Reference proteome</keyword>
<dbReference type="PANTHER" id="PTHR22876:SF5">
    <property type="entry name" value="CHROMOSOME 9 OPEN READING FRAME 85"/>
    <property type="match status" value="1"/>
</dbReference>
<feature type="compositionally biased region" description="Polar residues" evidence="1">
    <location>
        <begin position="1"/>
        <end position="11"/>
    </location>
</feature>
<protein>
    <submittedName>
        <fullName evidence="2">Uncharacterized protein</fullName>
    </submittedName>
</protein>
<evidence type="ECO:0000313" key="3">
    <source>
        <dbReference type="Proteomes" id="UP001066276"/>
    </source>
</evidence>